<dbReference type="PRINTS" id="PR00069">
    <property type="entry name" value="ALDKETRDTASE"/>
</dbReference>
<dbReference type="InterPro" id="IPR023210">
    <property type="entry name" value="NADP_OxRdtase_dom"/>
</dbReference>
<dbReference type="SUPFAM" id="SSF51430">
    <property type="entry name" value="NAD(P)-linked oxidoreductase"/>
    <property type="match status" value="1"/>
</dbReference>
<dbReference type="AlphaFoldDB" id="A0AAT9GXW8"/>
<reference evidence="2" key="1">
    <citation type="submission" date="2024-05" db="EMBL/GenBank/DDBJ databases">
        <title>Whole-Genome Sequence of CFS9, a Potential Fish Probiotic Isolated from the Body Surface of Silurus asotus.</title>
        <authorList>
            <person name="Kojima M."/>
            <person name="Tobioka K."/>
            <person name="Yokota K."/>
            <person name="Nakatani H."/>
            <person name="Hori K."/>
            <person name="Tamaru Y."/>
            <person name="Okazaki F."/>
        </authorList>
    </citation>
    <scope>NUCLEOTIDE SEQUENCE</scope>
    <source>
        <strain evidence="2">CFS9</strain>
    </source>
</reference>
<organism evidence="2">
    <name type="scientific">Flavobacterium sp. CFS9</name>
    <dbReference type="NCBI Taxonomy" id="3143118"/>
    <lineage>
        <taxon>Bacteria</taxon>
        <taxon>Pseudomonadati</taxon>
        <taxon>Bacteroidota</taxon>
        <taxon>Flavobacteriia</taxon>
        <taxon>Flavobacteriales</taxon>
        <taxon>Flavobacteriaceae</taxon>
        <taxon>Flavobacterium</taxon>
    </lineage>
</organism>
<dbReference type="EMBL" id="AP031573">
    <property type="protein sequence ID" value="BFM42314.1"/>
    <property type="molecule type" value="Genomic_DNA"/>
</dbReference>
<name>A0AAT9GXW8_9FLAO</name>
<dbReference type="GO" id="GO:0016491">
    <property type="term" value="F:oxidoreductase activity"/>
    <property type="evidence" value="ECO:0007669"/>
    <property type="project" value="InterPro"/>
</dbReference>
<dbReference type="PANTHER" id="PTHR43312">
    <property type="entry name" value="D-THREO-ALDOSE 1-DEHYDROGENASE"/>
    <property type="match status" value="1"/>
</dbReference>
<dbReference type="InterPro" id="IPR036812">
    <property type="entry name" value="NAD(P)_OxRdtase_dom_sf"/>
</dbReference>
<dbReference type="InterPro" id="IPR020471">
    <property type="entry name" value="AKR"/>
</dbReference>
<accession>A0AAT9GXW8</accession>
<protein>
    <submittedName>
        <fullName evidence="2">Aldo/keto reductase</fullName>
    </submittedName>
</protein>
<feature type="domain" description="NADP-dependent oxidoreductase" evidence="1">
    <location>
        <begin position="4"/>
        <end position="273"/>
    </location>
</feature>
<gene>
    <name evidence="2" type="ORF">CFS9_09550</name>
</gene>
<dbReference type="Pfam" id="PF00248">
    <property type="entry name" value="Aldo_ket_red"/>
    <property type="match status" value="1"/>
</dbReference>
<dbReference type="PANTHER" id="PTHR43312:SF1">
    <property type="entry name" value="NADP-DEPENDENT OXIDOREDUCTASE DOMAIN-CONTAINING PROTEIN"/>
    <property type="match status" value="1"/>
</dbReference>
<evidence type="ECO:0000313" key="2">
    <source>
        <dbReference type="EMBL" id="BFM42314.1"/>
    </source>
</evidence>
<dbReference type="InterPro" id="IPR053135">
    <property type="entry name" value="AKR2_Oxidoreductase"/>
</dbReference>
<dbReference type="CDD" id="cd19097">
    <property type="entry name" value="AKR_unchar"/>
    <property type="match status" value="1"/>
</dbReference>
<proteinExistence type="predicted"/>
<dbReference type="RefSeq" id="WP_369617510.1">
    <property type="nucleotide sequence ID" value="NZ_AP031573.1"/>
</dbReference>
<dbReference type="Gene3D" id="3.20.20.100">
    <property type="entry name" value="NADP-dependent oxidoreductase domain"/>
    <property type="match status" value="1"/>
</dbReference>
<sequence>MNNKLILGTVQMGLNYGINNTNGKLSFETSCQILNKAFDLGVRTLDTAEAYGDAHKVIGDFHKLNPNLIFNIITKIPHGDIKDIEYKVNTYLEELHVKFLDVLMFHSFESYLNNKECISVLNEFKKIGIINHIGVSVYTNEQIESLLSDDSITVVQMPFNLLDNTSIRGGVMEALKKKGKIIHTRSAFLQGLFFKENFDNIISQKLSSELLAIKDFAKLENINLSSLALSYCLNNKLIDEVLIGVDSPEQLTDNLNALNYNLNQDLLDKINAIKVKDLDLLNPSLWK</sequence>
<evidence type="ECO:0000259" key="1">
    <source>
        <dbReference type="Pfam" id="PF00248"/>
    </source>
</evidence>